<evidence type="ECO:0000313" key="1">
    <source>
        <dbReference type="EMBL" id="QQK08121.1"/>
    </source>
</evidence>
<dbReference type="EMBL" id="CP066744">
    <property type="protein sequence ID" value="QQK08121.1"/>
    <property type="molecule type" value="Genomic_DNA"/>
</dbReference>
<organism evidence="1 2">
    <name type="scientific">Miniphocaeibacter halophilus</name>
    <dbReference type="NCBI Taxonomy" id="2931922"/>
    <lineage>
        <taxon>Bacteria</taxon>
        <taxon>Bacillati</taxon>
        <taxon>Bacillota</taxon>
        <taxon>Tissierellia</taxon>
        <taxon>Tissierellales</taxon>
        <taxon>Peptoniphilaceae</taxon>
        <taxon>Miniphocaeibacter</taxon>
    </lineage>
</organism>
<sequence length="854" mass="98253">MNRIKEFYGKNKKIIKAILITLIILLTTYVIVKEVRGLDARELLRMARTMTFWQKFMFIALGLLCFSFAAIYDFILAAYYRMKMPKLEVFRIGWISQSFNNFIGFGGVAGLTIREFSYNKFDVDRKVVNRIMFIVLFSDIIGLFSLALPSSIGLIKIGKPTLIPLMVLMFAVVLLFIFSDKLPIKKYVTDEDSIFAKGQLKLRVLLTLQSTFEWFLAALFFAFTIKFYQPEISLMESCIVYVLATIVGIISMIPGGLGSFEVACMVLFKMMGYGEPNIVFSLLICRICYTIIPWLVGLILLMISPKDESGEQVFEKANFMSLLLSFSVLMTGVIIILSVAMPRLFIKIRVMGRLFPDYMIMFNRRFTLVIGILLVVLSNGIKNMVKVAHNLSVMLLTIAAIIYLSKGRSYIEAVICIVIAMALLLNRRYFQASTGRLNKSHLIKNSVFVFLIFITYIIFFNITHKVDFLNGTGKYSLDFIKNYPIYVLFSPLVAILVLAVMAGINRKHVEFKKNTDEGMEIFNKFYEKYPYTPYTHLFYMDDKNYFLNEKGTVMFLYRPYKDNILVLGDPAGEPDDFEDAIDELIEWAYGNKMKVCFYQITGKYLEDYMSIGFRFLKIGESATVDVQNFNLAGKRNKVLRKTINSMETKGLSFKVIEPPYDNKTMEELKAVSDEWLGKREEMHFSLGAFEESYLNRAPIFVIENEVGEIEAFANMMPIKGSKVLSIDLMRHKNDAPDGIMDMLFITIIEWAKENGYEYFDLGIAPLSNVGNKRYSSTKEKLVNLAYEYGNKIYGFKGLRKYKNKFNPEWSSVFIAYKDDLSLPETLLALVNVCYGRDTIKDLDYYEELRKKAIN</sequence>
<dbReference type="Proteomes" id="UP000595814">
    <property type="component" value="Chromosome"/>
</dbReference>
<reference evidence="1 2" key="1">
    <citation type="journal article" date="2022" name="Int. J. Syst. Evol. Microbiol.">
        <title>Miniphocaeibacter halophilus sp. nov., an ammonium-tolerant acetate-producing bacterium isolated from a biogas system.</title>
        <authorList>
            <person name="Schnurer A."/>
            <person name="Singh A."/>
            <person name="Bi S."/>
            <person name="Qiao W."/>
            <person name="Westerholm M."/>
        </authorList>
    </citation>
    <scope>NUCLEOTIDE SEQUENCE [LARGE SCALE GENOMIC DNA]</scope>
    <source>
        <strain evidence="1 2">AMB_01</strain>
    </source>
</reference>
<name>A0AC61MRE9_9FIRM</name>
<keyword evidence="2" id="KW-1185">Reference proteome</keyword>
<protein>
    <submittedName>
        <fullName evidence="1">Bifunctional lysylphosphatidylglycerol flippase/synthetase MprF</fullName>
    </submittedName>
</protein>
<accession>A0AC61MRE9</accession>
<evidence type="ECO:0000313" key="2">
    <source>
        <dbReference type="Proteomes" id="UP000595814"/>
    </source>
</evidence>
<proteinExistence type="predicted"/>
<gene>
    <name evidence="1" type="primary">mprF</name>
    <name evidence="1" type="ORF">JFY71_00875</name>
</gene>